<dbReference type="GO" id="GO:0005634">
    <property type="term" value="C:nucleus"/>
    <property type="evidence" value="ECO:0007669"/>
    <property type="project" value="UniProtKB-SubCell"/>
</dbReference>
<sequence length="387" mass="44287">MADIVGPMRPSDSWSTTEVRSLQHTHVWTVKGFSQCECRYLETTIKIKDAPTTMAADGNNRLIFRIRLHPQGNKESNKDFCFFQVFCNSNVAKYKAKFSVFNTRNEEIPATVYTGTQQLNGYFEYIRRDLLMSHIQPQDEIQLVLNLTIIYDTVTKSSQTVNTNIAPEPRTTELAREMEVMFKEQRHSDFTIICRNEKESKEIPVHKIILSARSPVFAAMLEPHTEEAKTNKVVYEDIDYEVMVELLFYVYSGRSPNVQNMALDLLAASDRFQLPGLKDMCDQVLRSGLMVETVCRNLVFADMHNAHELKQDAIKFIANYSNQVIHTEGWSDMARNHPSLVTEIVAAMSNENSSRNSSSQLQISTSSSDQPLAKRSRLDDHIVRPPY</sequence>
<dbReference type="Gene3D" id="2.60.210.10">
    <property type="entry name" value="Apoptosis, Tumor Necrosis Factor Receptor Associated Protein 2, Chain A"/>
    <property type="match status" value="1"/>
</dbReference>
<name>A0A914DJE2_9BILA</name>
<dbReference type="PANTHER" id="PTHR24413">
    <property type="entry name" value="SPECKLE-TYPE POZ PROTEIN"/>
    <property type="match status" value="1"/>
</dbReference>
<reference evidence="8" key="1">
    <citation type="submission" date="2022-11" db="UniProtKB">
        <authorList>
            <consortium name="WormBaseParasite"/>
        </authorList>
    </citation>
    <scope>IDENTIFICATION</scope>
</reference>
<evidence type="ECO:0000313" key="8">
    <source>
        <dbReference type="WBParaSite" id="ACRNAN_scaffold2868.g28484.t1"/>
    </source>
</evidence>
<dbReference type="Pfam" id="PF00651">
    <property type="entry name" value="BTB"/>
    <property type="match status" value="1"/>
</dbReference>
<dbReference type="InterPro" id="IPR008974">
    <property type="entry name" value="TRAF-like"/>
</dbReference>
<dbReference type="SMART" id="SM00225">
    <property type="entry name" value="BTB"/>
    <property type="match status" value="1"/>
</dbReference>
<dbReference type="Pfam" id="PF24570">
    <property type="entry name" value="BACK_BPM_SPOP"/>
    <property type="match status" value="1"/>
</dbReference>
<protein>
    <submittedName>
        <fullName evidence="8">BTB domain-containing protein</fullName>
    </submittedName>
</protein>
<feature type="region of interest" description="Disordered" evidence="5">
    <location>
        <begin position="351"/>
        <end position="387"/>
    </location>
</feature>
<dbReference type="Proteomes" id="UP000887540">
    <property type="component" value="Unplaced"/>
</dbReference>
<dbReference type="SUPFAM" id="SSF54695">
    <property type="entry name" value="POZ domain"/>
    <property type="match status" value="1"/>
</dbReference>
<dbReference type="InterPro" id="IPR000210">
    <property type="entry name" value="BTB/POZ_dom"/>
</dbReference>
<organism evidence="7 8">
    <name type="scientific">Acrobeloides nanus</name>
    <dbReference type="NCBI Taxonomy" id="290746"/>
    <lineage>
        <taxon>Eukaryota</taxon>
        <taxon>Metazoa</taxon>
        <taxon>Ecdysozoa</taxon>
        <taxon>Nematoda</taxon>
        <taxon>Chromadorea</taxon>
        <taxon>Rhabditida</taxon>
        <taxon>Tylenchina</taxon>
        <taxon>Cephalobomorpha</taxon>
        <taxon>Cephaloboidea</taxon>
        <taxon>Cephalobidae</taxon>
        <taxon>Acrobeloides</taxon>
    </lineage>
</organism>
<dbReference type="FunFam" id="3.30.710.10:FF:000159">
    <property type="entry name" value="Speckle-type POZ protein B"/>
    <property type="match status" value="1"/>
</dbReference>
<dbReference type="Gene3D" id="1.25.40.420">
    <property type="match status" value="1"/>
</dbReference>
<evidence type="ECO:0000259" key="6">
    <source>
        <dbReference type="PROSITE" id="PS50097"/>
    </source>
</evidence>
<accession>A0A914DJE2</accession>
<proteinExistence type="inferred from homology"/>
<dbReference type="SUPFAM" id="SSF49599">
    <property type="entry name" value="TRAF domain-like"/>
    <property type="match status" value="1"/>
</dbReference>
<feature type="compositionally biased region" description="Low complexity" evidence="5">
    <location>
        <begin position="351"/>
        <end position="370"/>
    </location>
</feature>
<feature type="compositionally biased region" description="Basic and acidic residues" evidence="5">
    <location>
        <begin position="376"/>
        <end position="387"/>
    </location>
</feature>
<dbReference type="WBParaSite" id="ACRNAN_scaffold2868.g28484.t1">
    <property type="protein sequence ID" value="ACRNAN_scaffold2868.g28484.t1"/>
    <property type="gene ID" value="ACRNAN_scaffold2868.g28484"/>
</dbReference>
<evidence type="ECO:0000256" key="2">
    <source>
        <dbReference type="ARBA" id="ARBA00010846"/>
    </source>
</evidence>
<evidence type="ECO:0000256" key="1">
    <source>
        <dbReference type="ARBA" id="ARBA00004123"/>
    </source>
</evidence>
<comment type="similarity">
    <text evidence="2">Belongs to the Tdpoz family.</text>
</comment>
<evidence type="ECO:0000313" key="7">
    <source>
        <dbReference type="Proteomes" id="UP000887540"/>
    </source>
</evidence>
<keyword evidence="3" id="KW-0833">Ubl conjugation pathway</keyword>
<dbReference type="PROSITE" id="PS50097">
    <property type="entry name" value="BTB"/>
    <property type="match status" value="1"/>
</dbReference>
<dbReference type="InterPro" id="IPR011333">
    <property type="entry name" value="SKP1/BTB/POZ_sf"/>
</dbReference>
<dbReference type="AlphaFoldDB" id="A0A914DJE2"/>
<evidence type="ECO:0000256" key="5">
    <source>
        <dbReference type="SAM" id="MobiDB-lite"/>
    </source>
</evidence>
<evidence type="ECO:0000256" key="3">
    <source>
        <dbReference type="ARBA" id="ARBA00022786"/>
    </source>
</evidence>
<comment type="subcellular location">
    <subcellularLocation>
        <location evidence="1">Nucleus</location>
    </subcellularLocation>
</comment>
<feature type="domain" description="BTB" evidence="6">
    <location>
        <begin position="188"/>
        <end position="254"/>
    </location>
</feature>
<dbReference type="Gene3D" id="3.30.710.10">
    <property type="entry name" value="Potassium Channel Kv1.1, Chain A"/>
    <property type="match status" value="1"/>
</dbReference>
<keyword evidence="7" id="KW-1185">Reference proteome</keyword>
<keyword evidence="4" id="KW-0539">Nucleus</keyword>
<evidence type="ECO:0000256" key="4">
    <source>
        <dbReference type="ARBA" id="ARBA00023242"/>
    </source>
</evidence>
<dbReference type="InterPro" id="IPR056423">
    <property type="entry name" value="BACK_BPM_SPOP"/>
</dbReference>